<dbReference type="Proteomes" id="UP001370758">
    <property type="component" value="Unassembled WGS sequence"/>
</dbReference>
<sequence length="331" mass="37567">MSIQLIRRRRSNKKTEPGDPPNPAEPELRPQLPYSRNGHLPEEEVIPPEIPSTSDTDASVPECTRSEESGGTLKSCRVEALEATGSPGRSVETTTEDPGKDSKAVQIPASVGIPIEITKDHDSVIFACPNNDNGLEVQQFLVSSHILSFSSPIFRAIFDSNQSHDKNETNTVQISCDYPSVLSIVFRLLHFDSVEDLFDIDFALFVQIAVICEEFELHRALRPWMYIWSEKHSKNALEPGYEDWLYISRNFGSGEKLEELIDVLVKECGPISDCGTYFCRGDRKVLTRYWPEDILERIISLKQNSKPSIPGRELESWELSREPELAEEWEW</sequence>
<comment type="caution">
    <text evidence="2">The sequence shown here is derived from an EMBL/GenBank/DDBJ whole genome shotgun (WGS) entry which is preliminary data.</text>
</comment>
<evidence type="ECO:0008006" key="4">
    <source>
        <dbReference type="Google" id="ProtNLM"/>
    </source>
</evidence>
<feature type="region of interest" description="Disordered" evidence="1">
    <location>
        <begin position="1"/>
        <end position="103"/>
    </location>
</feature>
<organism evidence="2 3">
    <name type="scientific">Arthrobotrys musiformis</name>
    <dbReference type="NCBI Taxonomy" id="47236"/>
    <lineage>
        <taxon>Eukaryota</taxon>
        <taxon>Fungi</taxon>
        <taxon>Dikarya</taxon>
        <taxon>Ascomycota</taxon>
        <taxon>Pezizomycotina</taxon>
        <taxon>Orbiliomycetes</taxon>
        <taxon>Orbiliales</taxon>
        <taxon>Orbiliaceae</taxon>
        <taxon>Arthrobotrys</taxon>
    </lineage>
</organism>
<dbReference type="Gene3D" id="3.30.710.10">
    <property type="entry name" value="Potassium Channel Kv1.1, Chain A"/>
    <property type="match status" value="1"/>
</dbReference>
<keyword evidence="3" id="KW-1185">Reference proteome</keyword>
<feature type="compositionally biased region" description="Basic residues" evidence="1">
    <location>
        <begin position="1"/>
        <end position="12"/>
    </location>
</feature>
<protein>
    <recommendedName>
        <fullName evidence="4">BTB domain-containing protein</fullName>
    </recommendedName>
</protein>
<evidence type="ECO:0000313" key="3">
    <source>
        <dbReference type="Proteomes" id="UP001370758"/>
    </source>
</evidence>
<name>A0AAV9W540_9PEZI</name>
<evidence type="ECO:0000256" key="1">
    <source>
        <dbReference type="SAM" id="MobiDB-lite"/>
    </source>
</evidence>
<dbReference type="EMBL" id="JAVHJL010000006">
    <property type="protein sequence ID" value="KAK6502068.1"/>
    <property type="molecule type" value="Genomic_DNA"/>
</dbReference>
<dbReference type="AlphaFoldDB" id="A0AAV9W540"/>
<evidence type="ECO:0000313" key="2">
    <source>
        <dbReference type="EMBL" id="KAK6502068.1"/>
    </source>
</evidence>
<dbReference type="InterPro" id="IPR011333">
    <property type="entry name" value="SKP1/BTB/POZ_sf"/>
</dbReference>
<gene>
    <name evidence="2" type="ORF">TWF481_009879</name>
</gene>
<reference evidence="2 3" key="1">
    <citation type="submission" date="2023-08" db="EMBL/GenBank/DDBJ databases">
        <authorList>
            <person name="Palmer J.M."/>
        </authorList>
    </citation>
    <scope>NUCLEOTIDE SEQUENCE [LARGE SCALE GENOMIC DNA]</scope>
    <source>
        <strain evidence="2 3">TWF481</strain>
    </source>
</reference>
<accession>A0AAV9W540</accession>
<proteinExistence type="predicted"/>